<dbReference type="AlphaFoldDB" id="A0A0F8CSM6"/>
<accession>A0A0F8CSM6</accession>
<protein>
    <recommendedName>
        <fullName evidence="3">Acyltransferase</fullName>
    </recommendedName>
</protein>
<comment type="caution">
    <text evidence="1">The sequence shown here is derived from an EMBL/GenBank/DDBJ whole genome shotgun (WGS) entry which is preliminary data.</text>
</comment>
<proteinExistence type="predicted"/>
<dbReference type="Proteomes" id="UP000034047">
    <property type="component" value="Unassembled WGS sequence"/>
</dbReference>
<dbReference type="SUPFAM" id="SSF51161">
    <property type="entry name" value="Trimeric LpxA-like enzymes"/>
    <property type="match status" value="1"/>
</dbReference>
<organism evidence="1 2">
    <name type="scientific">Methanosarcina mazei</name>
    <name type="common">Methanosarcina frisia</name>
    <dbReference type="NCBI Taxonomy" id="2209"/>
    <lineage>
        <taxon>Archaea</taxon>
        <taxon>Methanobacteriati</taxon>
        <taxon>Methanobacteriota</taxon>
        <taxon>Stenosarchaea group</taxon>
        <taxon>Methanomicrobia</taxon>
        <taxon>Methanosarcinales</taxon>
        <taxon>Methanosarcinaceae</taxon>
        <taxon>Methanosarcina</taxon>
    </lineage>
</organism>
<evidence type="ECO:0000313" key="2">
    <source>
        <dbReference type="Proteomes" id="UP000034047"/>
    </source>
</evidence>
<dbReference type="CDD" id="cd04647">
    <property type="entry name" value="LbH_MAT_like"/>
    <property type="match status" value="1"/>
</dbReference>
<reference evidence="1 2" key="1">
    <citation type="journal article" date="2015" name="ISME J.">
        <title>Genomic and phenotypic differentiation among Methanosarcina mazei populations from Columbia River sediment.</title>
        <authorList>
            <person name="Youngblut N.D."/>
            <person name="Wirth J.S."/>
            <person name="Henriksen J.R."/>
            <person name="Smith M."/>
            <person name="Simon H."/>
            <person name="Metcalf W.W."/>
            <person name="Whitaker R.J."/>
        </authorList>
    </citation>
    <scope>NUCLEOTIDE SEQUENCE [LARGE SCALE GENOMIC DNA]</scope>
    <source>
        <strain evidence="1 2">2.F.T.2.6</strain>
    </source>
</reference>
<dbReference type="Pfam" id="PF00132">
    <property type="entry name" value="Hexapep"/>
    <property type="match status" value="1"/>
</dbReference>
<name>A0A0F8CSM6_METMZ</name>
<dbReference type="PATRIC" id="fig|2209.41.peg.3682"/>
<dbReference type="InterPro" id="IPR011004">
    <property type="entry name" value="Trimer_LpxA-like_sf"/>
</dbReference>
<sequence length="172" mass="19201">MTGILFKIYFVVYRIYLYVLYNIDHKLYMSKCIPFLKKIGIKINGNPRFINYNVIFDSTNNFSLIELNDNCVVTGSTLILTHDFSIYHAAIGCKKITKNDPEFKKTGRVVIGENAFVGANCIILPGVTIGKNVIVGAGSVVTKDVPDNAIVAGNPARIIKSIDNYYYNNCFV</sequence>
<dbReference type="PANTHER" id="PTHR43300">
    <property type="entry name" value="ACETYLTRANSFERASE"/>
    <property type="match status" value="1"/>
</dbReference>
<dbReference type="PANTHER" id="PTHR43300:SF11">
    <property type="entry name" value="ACETYLTRANSFERASE RV3034C-RELATED"/>
    <property type="match status" value="1"/>
</dbReference>
<dbReference type="InterPro" id="IPR001451">
    <property type="entry name" value="Hexapep"/>
</dbReference>
<gene>
    <name evidence="1" type="ORF">DU34_16870</name>
</gene>
<evidence type="ECO:0000313" key="1">
    <source>
        <dbReference type="EMBL" id="KKG07954.1"/>
    </source>
</evidence>
<dbReference type="Gene3D" id="2.160.10.10">
    <property type="entry name" value="Hexapeptide repeat proteins"/>
    <property type="match status" value="1"/>
</dbReference>
<dbReference type="EMBL" id="JJOU01000221">
    <property type="protein sequence ID" value="KKG07954.1"/>
    <property type="molecule type" value="Genomic_DNA"/>
</dbReference>
<evidence type="ECO:0008006" key="3">
    <source>
        <dbReference type="Google" id="ProtNLM"/>
    </source>
</evidence>
<dbReference type="InterPro" id="IPR050179">
    <property type="entry name" value="Trans_hexapeptide_repeat"/>
</dbReference>
<dbReference type="RefSeq" id="WP_052735607.1">
    <property type="nucleotide sequence ID" value="NZ_JJOU01000221.1"/>
</dbReference>